<dbReference type="AlphaFoldDB" id="A0A1T3P355"/>
<dbReference type="EMBL" id="MWQN01000001">
    <property type="protein sequence ID" value="OPC83539.1"/>
    <property type="molecule type" value="Genomic_DNA"/>
</dbReference>
<evidence type="ECO:0000313" key="2">
    <source>
        <dbReference type="Proteomes" id="UP000190037"/>
    </source>
</evidence>
<evidence type="ECO:0000313" key="1">
    <source>
        <dbReference type="EMBL" id="OPC83539.1"/>
    </source>
</evidence>
<accession>A0A1T3P355</accession>
<dbReference type="Proteomes" id="UP000190037">
    <property type="component" value="Unassembled WGS sequence"/>
</dbReference>
<dbReference type="STRING" id="159449.B4N89_23690"/>
<gene>
    <name evidence="1" type="ORF">B4N89_23690</name>
</gene>
<dbReference type="OrthoDB" id="4563074at2"/>
<name>A0A1T3P355_9ACTN</name>
<protein>
    <recommendedName>
        <fullName evidence="3">DUF2191 domain-containing protein</fullName>
    </recommendedName>
</protein>
<keyword evidence="2" id="KW-1185">Reference proteome</keyword>
<dbReference type="RefSeq" id="WP_078977823.1">
    <property type="nucleotide sequence ID" value="NZ_MWQN01000001.1"/>
</dbReference>
<reference evidence="1 2" key="1">
    <citation type="submission" date="2017-03" db="EMBL/GenBank/DDBJ databases">
        <title>Draft genome sequence of Streptomyces scabrisporus NF3, endophyte isolated from Amphipterygium adstringens.</title>
        <authorList>
            <person name="Vazquez M."/>
            <person name="Ceapa C.D."/>
            <person name="Rodriguez Luna D."/>
            <person name="Sanchez Esquivel S."/>
        </authorList>
    </citation>
    <scope>NUCLEOTIDE SEQUENCE [LARGE SCALE GENOMIC DNA]</scope>
    <source>
        <strain evidence="1 2">NF3</strain>
    </source>
</reference>
<proteinExistence type="predicted"/>
<sequence length="77" mass="8542">MSETVTDLDSENLAVAAQILGTATKSDTVNEALRLLTEDVRRRKAAIEGMRKLVDEGALDFSIFGFPDEYEPLENPR</sequence>
<comment type="caution">
    <text evidence="1">The sequence shown here is derived from an EMBL/GenBank/DDBJ whole genome shotgun (WGS) entry which is preliminary data.</text>
</comment>
<organism evidence="1 2">
    <name type="scientific">Embleya scabrispora</name>
    <dbReference type="NCBI Taxonomy" id="159449"/>
    <lineage>
        <taxon>Bacteria</taxon>
        <taxon>Bacillati</taxon>
        <taxon>Actinomycetota</taxon>
        <taxon>Actinomycetes</taxon>
        <taxon>Kitasatosporales</taxon>
        <taxon>Streptomycetaceae</taxon>
        <taxon>Embleya</taxon>
    </lineage>
</organism>
<evidence type="ECO:0008006" key="3">
    <source>
        <dbReference type="Google" id="ProtNLM"/>
    </source>
</evidence>